<evidence type="ECO:0000313" key="3">
    <source>
        <dbReference type="EMBL" id="BAM79832.1"/>
    </source>
</evidence>
<name>M1VBS3_CYAM1</name>
<dbReference type="RefSeq" id="XP_005536118.1">
    <property type="nucleotide sequence ID" value="XM_005536061.1"/>
</dbReference>
<evidence type="ECO:0000256" key="1">
    <source>
        <dbReference type="SAM" id="MobiDB-lite"/>
    </source>
</evidence>
<protein>
    <recommendedName>
        <fullName evidence="2">Cyclin N-terminal domain-containing protein</fullName>
    </recommendedName>
</protein>
<keyword evidence="4" id="KW-1185">Reference proteome</keyword>
<reference evidence="3 4" key="2">
    <citation type="journal article" date="2007" name="BMC Biol.">
        <title>A 100%-complete sequence reveals unusually simple genomic features in the hot-spring red alga Cyanidioschyzon merolae.</title>
        <authorList>
            <person name="Nozaki H."/>
            <person name="Takano H."/>
            <person name="Misumi O."/>
            <person name="Terasawa K."/>
            <person name="Matsuzaki M."/>
            <person name="Maruyama S."/>
            <person name="Nishida K."/>
            <person name="Yagisawa F."/>
            <person name="Yoshida Y."/>
            <person name="Fujiwara T."/>
            <person name="Takio S."/>
            <person name="Tamura K."/>
            <person name="Chung S.J."/>
            <person name="Nakamura S."/>
            <person name="Kuroiwa H."/>
            <person name="Tanaka K."/>
            <person name="Sato N."/>
            <person name="Kuroiwa T."/>
        </authorList>
    </citation>
    <scope>NUCLEOTIDE SEQUENCE [LARGE SCALE GENOMIC DNA]</scope>
    <source>
        <strain evidence="3 4">10D</strain>
    </source>
</reference>
<dbReference type="Gramene" id="CMH165CT">
    <property type="protein sequence ID" value="CMH165CT"/>
    <property type="gene ID" value="CMH165C"/>
</dbReference>
<dbReference type="InterPro" id="IPR036915">
    <property type="entry name" value="Cyclin-like_sf"/>
</dbReference>
<dbReference type="Proteomes" id="UP000007014">
    <property type="component" value="Chromosome 8"/>
</dbReference>
<reference evidence="3 4" key="1">
    <citation type="journal article" date="2004" name="Nature">
        <title>Genome sequence of the ultrasmall unicellular red alga Cyanidioschyzon merolae 10D.</title>
        <authorList>
            <person name="Matsuzaki M."/>
            <person name="Misumi O."/>
            <person name="Shin-i T."/>
            <person name="Maruyama S."/>
            <person name="Takahara M."/>
            <person name="Miyagishima S."/>
            <person name="Mori T."/>
            <person name="Nishida K."/>
            <person name="Yagisawa F."/>
            <person name="Nishida K."/>
            <person name="Yoshida Y."/>
            <person name="Nishimura Y."/>
            <person name="Nakao S."/>
            <person name="Kobayashi T."/>
            <person name="Momoyama Y."/>
            <person name="Higashiyama T."/>
            <person name="Minoda A."/>
            <person name="Sano M."/>
            <person name="Nomoto H."/>
            <person name="Oishi K."/>
            <person name="Hayashi H."/>
            <person name="Ohta F."/>
            <person name="Nishizaka S."/>
            <person name="Haga S."/>
            <person name="Miura S."/>
            <person name="Morishita T."/>
            <person name="Kabeya Y."/>
            <person name="Terasawa K."/>
            <person name="Suzuki Y."/>
            <person name="Ishii Y."/>
            <person name="Asakawa S."/>
            <person name="Takano H."/>
            <person name="Ohta N."/>
            <person name="Kuroiwa H."/>
            <person name="Tanaka K."/>
            <person name="Shimizu N."/>
            <person name="Sugano S."/>
            <person name="Sato N."/>
            <person name="Nozaki H."/>
            <person name="Ogasawara N."/>
            <person name="Kohara Y."/>
            <person name="Kuroiwa T."/>
        </authorList>
    </citation>
    <scope>NUCLEOTIDE SEQUENCE [LARGE SCALE GENOMIC DNA]</scope>
    <source>
        <strain evidence="3 4">10D</strain>
    </source>
</reference>
<accession>M1VBS3</accession>
<feature type="compositionally biased region" description="Low complexity" evidence="1">
    <location>
        <begin position="126"/>
        <end position="137"/>
    </location>
</feature>
<dbReference type="EMBL" id="AP006490">
    <property type="protein sequence ID" value="BAM79832.1"/>
    <property type="molecule type" value="Genomic_DNA"/>
</dbReference>
<feature type="region of interest" description="Disordered" evidence="1">
    <location>
        <begin position="329"/>
        <end position="357"/>
    </location>
</feature>
<proteinExistence type="predicted"/>
<evidence type="ECO:0000313" key="4">
    <source>
        <dbReference type="Proteomes" id="UP000007014"/>
    </source>
</evidence>
<feature type="domain" description="Cyclin N-terminal" evidence="2">
    <location>
        <begin position="217"/>
        <end position="285"/>
    </location>
</feature>
<dbReference type="Pfam" id="PF00134">
    <property type="entry name" value="Cyclin_N"/>
    <property type="match status" value="1"/>
</dbReference>
<dbReference type="GeneID" id="16993492"/>
<dbReference type="KEGG" id="cme:CYME_CMH165C"/>
<dbReference type="SUPFAM" id="SSF47954">
    <property type="entry name" value="Cyclin-like"/>
    <property type="match status" value="1"/>
</dbReference>
<feature type="compositionally biased region" description="Polar residues" evidence="1">
    <location>
        <begin position="335"/>
        <end position="346"/>
    </location>
</feature>
<dbReference type="InterPro" id="IPR006671">
    <property type="entry name" value="Cyclin_N"/>
</dbReference>
<dbReference type="AlphaFoldDB" id="M1VBS3"/>
<dbReference type="HOGENOM" id="CLU_371055_0_0_1"/>
<gene>
    <name evidence="3" type="ORF">CYME_CMH165C</name>
</gene>
<feature type="region of interest" description="Disordered" evidence="1">
    <location>
        <begin position="110"/>
        <end position="139"/>
    </location>
</feature>
<evidence type="ECO:0000259" key="2">
    <source>
        <dbReference type="Pfam" id="PF00134"/>
    </source>
</evidence>
<organism evidence="3 4">
    <name type="scientific">Cyanidioschyzon merolae (strain NIES-3377 / 10D)</name>
    <name type="common">Unicellular red alga</name>
    <dbReference type="NCBI Taxonomy" id="280699"/>
    <lineage>
        <taxon>Eukaryota</taxon>
        <taxon>Rhodophyta</taxon>
        <taxon>Bangiophyceae</taxon>
        <taxon>Cyanidiales</taxon>
        <taxon>Cyanidiaceae</taxon>
        <taxon>Cyanidioschyzon</taxon>
    </lineage>
</organism>
<dbReference type="OrthoDB" id="10631052at2759"/>
<feature type="region of interest" description="Disordered" evidence="1">
    <location>
        <begin position="33"/>
        <end position="52"/>
    </location>
</feature>
<sequence length="750" mass="82751">MGTSPARRPPAGRPRRGICRRTDLAPVMAPLKLTSRRGRTTSAGRQQPSGRIVSVQSHLATPATSLAGFRIDYPCWPVPERRVRDSLMPGQGPHEDRYQAGRLACGTELQETGTNPAPAKTRSRVRSSGCGSRAASVHGGANPARAVKRALESDWFCIGPADVSGSSLLQRAQHMFLEARHHSHENAHMACRSVPSETRISRSACEKRSMRNQLASSAEERGARSVIIWWLFAAAAEMQFRRETAGLAVHFFDCIRGNVTLSAWLEHAASCLLIAGKVQERYPIKDESASVVRVLEWLLRKTSTTSPHPERTGWQLKSLSQSLHLEQDTGDLSGVPSTSDRSSSLPGNCPGVAAPAHQRTSRIEQLKSFQAKLLCFEPAAWRSFSTITPLRQGSWRSPITSKLPCQLQALPGRKPEASDAEQAGAVSTESDSQAIWRRIRSIEPQVLDWLHWELQCPTIYSCLYLLYRLYQDTNDQLWNEQNRYYSRVEEATTPVRARCLTGAIRSSTTDPAIENPAQPTSTRLPAQLIEASLSPRTENMEIPEQESPHACFTPVRSGTWPAPDQLLALAESYADHCLQDLSILQFSSDVIASACLIEALGERGYDERRRYVALLAQQQLSVGAEALRSCCKQLREKLPCCRAVPCTPCPETLVSHVHPTQCSPSVVAGPQSHQMPARRGSGSVSNLSSHSLECPEAAFTPICRVMYEPMRQRWDNLLFPESLLETAGCGPFAQKTSNDISPVDISQGRF</sequence>
<dbReference type="Gene3D" id="1.10.472.10">
    <property type="entry name" value="Cyclin-like"/>
    <property type="match status" value="1"/>
</dbReference>